<keyword evidence="2" id="KW-1185">Reference proteome</keyword>
<reference evidence="1 2" key="1">
    <citation type="journal article" date="2024" name="Ann. Entomol. Soc. Am.">
        <title>Genomic analyses of the southern and eastern yellowjacket wasps (Hymenoptera: Vespidae) reveal evolutionary signatures of social life.</title>
        <authorList>
            <person name="Catto M.A."/>
            <person name="Caine P.B."/>
            <person name="Orr S.E."/>
            <person name="Hunt B.G."/>
            <person name="Goodisman M.A.D."/>
        </authorList>
    </citation>
    <scope>NUCLEOTIDE SEQUENCE [LARGE SCALE GENOMIC DNA]</scope>
    <source>
        <strain evidence="1">232</strain>
        <tissue evidence="1">Head and thorax</tissue>
    </source>
</reference>
<name>A0ABD2CX33_VESMC</name>
<organism evidence="1 2">
    <name type="scientific">Vespula maculifrons</name>
    <name type="common">Eastern yellow jacket</name>
    <name type="synonym">Wasp</name>
    <dbReference type="NCBI Taxonomy" id="7453"/>
    <lineage>
        <taxon>Eukaryota</taxon>
        <taxon>Metazoa</taxon>
        <taxon>Ecdysozoa</taxon>
        <taxon>Arthropoda</taxon>
        <taxon>Hexapoda</taxon>
        <taxon>Insecta</taxon>
        <taxon>Pterygota</taxon>
        <taxon>Neoptera</taxon>
        <taxon>Endopterygota</taxon>
        <taxon>Hymenoptera</taxon>
        <taxon>Apocrita</taxon>
        <taxon>Aculeata</taxon>
        <taxon>Vespoidea</taxon>
        <taxon>Vespidae</taxon>
        <taxon>Vespinae</taxon>
        <taxon>Vespula</taxon>
    </lineage>
</organism>
<evidence type="ECO:0000313" key="1">
    <source>
        <dbReference type="EMBL" id="KAL2748728.1"/>
    </source>
</evidence>
<gene>
    <name evidence="1" type="ORF">V1477_003371</name>
</gene>
<proteinExistence type="predicted"/>
<dbReference type="EMBL" id="JAYRBN010000031">
    <property type="protein sequence ID" value="KAL2748728.1"/>
    <property type="molecule type" value="Genomic_DNA"/>
</dbReference>
<dbReference type="Proteomes" id="UP001607303">
    <property type="component" value="Unassembled WGS sequence"/>
</dbReference>
<protein>
    <submittedName>
        <fullName evidence="1">Uncharacterized protein</fullName>
    </submittedName>
</protein>
<sequence length="103" mass="11578">MFHAILCSENGITRLWLYVNVIREELVALERMCVVRAGALITSNTIIEKRLHTSREGKLKWNEGLGLLQITTLISKNATRGAIIKKALETSVKAMVTKCRPSR</sequence>
<accession>A0ABD2CX33</accession>
<comment type="caution">
    <text evidence="1">The sequence shown here is derived from an EMBL/GenBank/DDBJ whole genome shotgun (WGS) entry which is preliminary data.</text>
</comment>
<dbReference type="AlphaFoldDB" id="A0ABD2CX33"/>
<evidence type="ECO:0000313" key="2">
    <source>
        <dbReference type="Proteomes" id="UP001607303"/>
    </source>
</evidence>